<dbReference type="Pfam" id="PF00350">
    <property type="entry name" value="Dynamin_N"/>
    <property type="match status" value="1"/>
</dbReference>
<organism evidence="21 22">
    <name type="scientific">Mixia osmundae (strain CBS 9802 / IAM 14324 / JCM 22182 / KY 12970)</name>
    <dbReference type="NCBI Taxonomy" id="764103"/>
    <lineage>
        <taxon>Eukaryota</taxon>
        <taxon>Fungi</taxon>
        <taxon>Dikarya</taxon>
        <taxon>Basidiomycota</taxon>
        <taxon>Pucciniomycotina</taxon>
        <taxon>Mixiomycetes</taxon>
        <taxon>Mixiales</taxon>
        <taxon>Mixiaceae</taxon>
        <taxon>Mixia</taxon>
    </lineage>
</organism>
<dbReference type="CDD" id="cd08771">
    <property type="entry name" value="DLP_1"/>
    <property type="match status" value="1"/>
</dbReference>
<dbReference type="GO" id="GO:0031623">
    <property type="term" value="P:receptor internalization"/>
    <property type="evidence" value="ECO:0007669"/>
    <property type="project" value="TreeGrafter"/>
</dbReference>
<dbReference type="GO" id="GO:0061024">
    <property type="term" value="P:membrane organization"/>
    <property type="evidence" value="ECO:0007669"/>
    <property type="project" value="UniProtKB-ARBA"/>
</dbReference>
<evidence type="ECO:0000256" key="1">
    <source>
        <dbReference type="ARBA" id="ARBA00004273"/>
    </source>
</evidence>
<accession>G7DYI7</accession>
<dbReference type="STRING" id="764103.G7DYI7"/>
<comment type="similarity">
    <text evidence="17">Belongs to the TRAFAC class dynamin-like GTPase superfamily. Dynamin/Fzo/YdjA family.</text>
</comment>
<evidence type="ECO:0000256" key="8">
    <source>
        <dbReference type="ARBA" id="ARBA00022801"/>
    </source>
</evidence>
<dbReference type="InterPro" id="IPR027417">
    <property type="entry name" value="P-loop_NTPase"/>
</dbReference>
<feature type="region of interest" description="Disordered" evidence="18">
    <location>
        <begin position="169"/>
        <end position="195"/>
    </location>
</feature>
<dbReference type="SUPFAM" id="SSF52540">
    <property type="entry name" value="P-loop containing nucleoside triphosphate hydrolases"/>
    <property type="match status" value="1"/>
</dbReference>
<dbReference type="GO" id="GO:0005758">
    <property type="term" value="C:mitochondrial intermembrane space"/>
    <property type="evidence" value="ECO:0007669"/>
    <property type="project" value="UniProtKB-SubCell"/>
</dbReference>
<evidence type="ECO:0000256" key="14">
    <source>
        <dbReference type="ARBA" id="ARBA00023136"/>
    </source>
</evidence>
<keyword evidence="4" id="KW-0812">Transmembrane</keyword>
<evidence type="ECO:0000259" key="19">
    <source>
        <dbReference type="PROSITE" id="PS51388"/>
    </source>
</evidence>
<dbReference type="InterPro" id="IPR022812">
    <property type="entry name" value="Dynamin"/>
</dbReference>
<dbReference type="PROSITE" id="PS00410">
    <property type="entry name" value="G_DYNAMIN_1"/>
    <property type="match status" value="1"/>
</dbReference>
<keyword evidence="15" id="KW-1015">Disulfide bond</keyword>
<dbReference type="HOGENOM" id="CLU_008640_0_0_1"/>
<evidence type="ECO:0000256" key="5">
    <source>
        <dbReference type="ARBA" id="ARBA00022723"/>
    </source>
</evidence>
<dbReference type="Proteomes" id="UP000009131">
    <property type="component" value="Unassembled WGS sequence"/>
</dbReference>
<evidence type="ECO:0000256" key="17">
    <source>
        <dbReference type="RuleBase" id="RU003932"/>
    </source>
</evidence>
<evidence type="ECO:0000256" key="2">
    <source>
        <dbReference type="ARBA" id="ARBA00004569"/>
    </source>
</evidence>
<keyword evidence="10" id="KW-0809">Transit peptide</keyword>
<dbReference type="InterPro" id="IPR019762">
    <property type="entry name" value="Dynamin_GTPase_CS"/>
</dbReference>
<keyword evidence="12" id="KW-0496">Mitochondrion</keyword>
<dbReference type="GO" id="GO:0003924">
    <property type="term" value="F:GTPase activity"/>
    <property type="evidence" value="ECO:0007669"/>
    <property type="project" value="InterPro"/>
</dbReference>
<comment type="caution">
    <text evidence="21">The sequence shown here is derived from an EMBL/GenBank/DDBJ whole genome shotgun (WGS) entry which is preliminary data.</text>
</comment>
<evidence type="ECO:0000256" key="10">
    <source>
        <dbReference type="ARBA" id="ARBA00022946"/>
    </source>
</evidence>
<dbReference type="PRINTS" id="PR00195">
    <property type="entry name" value="DYNAMIN"/>
</dbReference>
<dbReference type="GO" id="GO:0008017">
    <property type="term" value="F:microtubule binding"/>
    <property type="evidence" value="ECO:0007669"/>
    <property type="project" value="TreeGrafter"/>
</dbReference>
<evidence type="ECO:0000256" key="13">
    <source>
        <dbReference type="ARBA" id="ARBA00023134"/>
    </source>
</evidence>
<evidence type="ECO:0000259" key="20">
    <source>
        <dbReference type="PROSITE" id="PS51718"/>
    </source>
</evidence>
<keyword evidence="6 17" id="KW-0547">Nucleotide-binding</keyword>
<dbReference type="eggNOG" id="KOG0446">
    <property type="taxonomic scope" value="Eukaryota"/>
</dbReference>
<dbReference type="SMART" id="SM00053">
    <property type="entry name" value="DYNc"/>
    <property type="match status" value="1"/>
</dbReference>
<reference evidence="21 22" key="2">
    <citation type="journal article" date="2012" name="Open Biol.">
        <title>Characteristics of nucleosomes and linker DNA regions on the genome of the basidiomycete Mixia osmundae revealed by mono- and dinucleosome mapping.</title>
        <authorList>
            <person name="Nishida H."/>
            <person name="Kondo S."/>
            <person name="Matsumoto T."/>
            <person name="Suzuki Y."/>
            <person name="Yoshikawa H."/>
            <person name="Taylor T.D."/>
            <person name="Sugiyama J."/>
        </authorList>
    </citation>
    <scope>NUCLEOTIDE SEQUENCE [LARGE SCALE GENOMIC DNA]</scope>
    <source>
        <strain evidence="22">CBS 9802 / IAM 14324 / JCM 22182 / KY 12970</strain>
    </source>
</reference>
<keyword evidence="11" id="KW-1133">Transmembrane helix</keyword>
<dbReference type="InterPro" id="IPR001401">
    <property type="entry name" value="Dynamin_GTPase"/>
</dbReference>
<reference evidence="21 22" key="1">
    <citation type="journal article" date="2011" name="J. Gen. Appl. Microbiol.">
        <title>Draft genome sequencing of the enigmatic basidiomycete Mixia osmundae.</title>
        <authorList>
            <person name="Nishida H."/>
            <person name="Nagatsuka Y."/>
            <person name="Sugiyama J."/>
        </authorList>
    </citation>
    <scope>NUCLEOTIDE SEQUENCE [LARGE SCALE GENOMIC DNA]</scope>
    <source>
        <strain evidence="22">CBS 9802 / IAM 14324 / JCM 22182 / KY 12970</strain>
    </source>
</reference>
<dbReference type="AlphaFoldDB" id="G7DYI7"/>
<evidence type="ECO:0000256" key="16">
    <source>
        <dbReference type="ARBA" id="ARBA00048040"/>
    </source>
</evidence>
<name>G7DYI7_MIXOS</name>
<dbReference type="PROSITE" id="PS51718">
    <property type="entry name" value="G_DYNAMIN_2"/>
    <property type="match status" value="1"/>
</dbReference>
<keyword evidence="7" id="KW-0999">Mitochondrion inner membrane</keyword>
<dbReference type="EMBL" id="BABT02000062">
    <property type="protein sequence ID" value="GAA95647.1"/>
    <property type="molecule type" value="Genomic_DNA"/>
</dbReference>
<dbReference type="GO" id="GO:0005525">
    <property type="term" value="F:GTP binding"/>
    <property type="evidence" value="ECO:0007669"/>
    <property type="project" value="UniProtKB-KW"/>
</dbReference>
<gene>
    <name evidence="21" type="primary">Mo02303</name>
    <name evidence="21" type="ORF">E5Q_02303</name>
</gene>
<dbReference type="InterPro" id="IPR000375">
    <property type="entry name" value="Dynamin_stalk"/>
</dbReference>
<comment type="subcellular location">
    <subcellularLocation>
        <location evidence="1">Mitochondrion inner membrane</location>
    </subcellularLocation>
    <subcellularLocation>
        <location evidence="2">Mitochondrion intermembrane space</location>
    </subcellularLocation>
</comment>
<dbReference type="PROSITE" id="PS51388">
    <property type="entry name" value="GED"/>
    <property type="match status" value="1"/>
</dbReference>
<dbReference type="PANTHER" id="PTHR11566">
    <property type="entry name" value="DYNAMIN"/>
    <property type="match status" value="1"/>
</dbReference>
<evidence type="ECO:0000256" key="9">
    <source>
        <dbReference type="ARBA" id="ARBA00022842"/>
    </source>
</evidence>
<sequence length="955" mass="105348">MSSLLSVSRRTAIARRHIISQLDSSSQRTPIHHYHLASRLQTRSTLLASSVAPSRHLPRQVTMSLMATGARHASFSAVPKAFIKLGVRASVAVGGAAGVGAYANYKIEGFRTATSELYNNTLEAASNAYGEVALRASDAKESLTSFAQGGIEGLNSFASARAEAFRKWREGDGSEGSSSDPDGDPEDPLSGPTLAGVSLGLASTMPLVLDADSSESASDSSADLMLLTRKLIEIRTILLSIDHGESLQLPSIVVIGSQSSGKSSVLEAIVGREFLPKGNNMVTRRPIELTLIHTPATANNAQPDTYAEFPAMGTSHLTDFAHVQQILTDANLSVPEAEAVSDKPIELRIYGPRLPDLTMVDLPGYVQIASLDQPEELKDKIAKLCDKYIRAPNIILAVCAADVDLANSPALRASRRVDPLGMRTIGVVTKMDLVAPEIGSQVLSNERYPLALGYVGVVCKAAAKQREGRSVVRRSDVDLTGTVVRQEDSFFGQNRQYFSQPGMLVGTDNLRRRLMQVLEESMGNSLHGIAEAVAVELEEASYQFKVQYNDRSISAESYVAEVMDKLKLRIGDLAKSLDKQQVRKMLKQALDDRVMEVCAQVYWSDAKTQELVKLAGDRKLKPEDLDPHWLYKLEAASSGLTKSGVGRISTQLVVDTIRSRINLLMTEEPLNYHPDAAERVAGFADAILRDRYTLTADQVENCVKPYKYEVDVESKEWEEGRQRSLALVEREQEMCQNFLDGIRHTVGGRRLKGAVEYVRMLEDRERRRSARRLAARNAAADGTSIEDLSAEDLSDPTREVYNPALVGKAREALFLSDRLQMLKLRANVLKSARCKSGPDAKSFCPEAFLNVVSDKLAYTAVQFVNIELLAEFFYQFPRDIDTRLGNDLDRNDILQFARENPAIKRHLDLQDRKEKLELVHDKLESLTRLQQDRLGPGHPGRHTAQRKGLLGYFSK</sequence>
<proteinExistence type="inferred from homology"/>
<dbReference type="EC" id="3.6.5.5" evidence="3"/>
<evidence type="ECO:0000256" key="4">
    <source>
        <dbReference type="ARBA" id="ARBA00022692"/>
    </source>
</evidence>
<feature type="domain" description="GED" evidence="19">
    <location>
        <begin position="838"/>
        <end position="931"/>
    </location>
</feature>
<evidence type="ECO:0000256" key="18">
    <source>
        <dbReference type="SAM" id="MobiDB-lite"/>
    </source>
</evidence>
<keyword evidence="14" id="KW-0472">Membrane</keyword>
<evidence type="ECO:0000256" key="11">
    <source>
        <dbReference type="ARBA" id="ARBA00022989"/>
    </source>
</evidence>
<evidence type="ECO:0000256" key="12">
    <source>
        <dbReference type="ARBA" id="ARBA00023128"/>
    </source>
</evidence>
<dbReference type="GO" id="GO:0005743">
    <property type="term" value="C:mitochondrial inner membrane"/>
    <property type="evidence" value="ECO:0007669"/>
    <property type="project" value="UniProtKB-SubCell"/>
</dbReference>
<keyword evidence="8" id="KW-0378">Hydrolase</keyword>
<dbReference type="InterPro" id="IPR045063">
    <property type="entry name" value="Dynamin_N"/>
</dbReference>
<dbReference type="FunFam" id="3.40.50.300:FF:000741">
    <property type="entry name" value="Putative mitochondrial dynamin GTPase"/>
    <property type="match status" value="1"/>
</dbReference>
<dbReference type="GO" id="GO:0005886">
    <property type="term" value="C:plasma membrane"/>
    <property type="evidence" value="ECO:0007669"/>
    <property type="project" value="TreeGrafter"/>
</dbReference>
<keyword evidence="13 17" id="KW-0342">GTP-binding</keyword>
<protein>
    <recommendedName>
        <fullName evidence="3">dynamin GTPase</fullName>
        <ecNumber evidence="3">3.6.5.5</ecNumber>
    </recommendedName>
</protein>
<dbReference type="Pfam" id="PF24550">
    <property type="entry name" value="LIS_MGM1"/>
    <property type="match status" value="1"/>
</dbReference>
<dbReference type="Gene3D" id="3.40.50.300">
    <property type="entry name" value="P-loop containing nucleotide triphosphate hydrolases"/>
    <property type="match status" value="1"/>
</dbReference>
<evidence type="ECO:0000313" key="22">
    <source>
        <dbReference type="Proteomes" id="UP000009131"/>
    </source>
</evidence>
<dbReference type="Pfam" id="PF01031">
    <property type="entry name" value="Dynamin_M"/>
    <property type="match status" value="1"/>
</dbReference>
<evidence type="ECO:0000313" key="21">
    <source>
        <dbReference type="EMBL" id="GAA95647.1"/>
    </source>
</evidence>
<evidence type="ECO:0000256" key="3">
    <source>
        <dbReference type="ARBA" id="ARBA00011980"/>
    </source>
</evidence>
<keyword evidence="5" id="KW-0479">Metal-binding</keyword>
<evidence type="ECO:0000256" key="15">
    <source>
        <dbReference type="ARBA" id="ARBA00023157"/>
    </source>
</evidence>
<dbReference type="InterPro" id="IPR056495">
    <property type="entry name" value="LIS_MGM1"/>
</dbReference>
<comment type="catalytic activity">
    <reaction evidence="16">
        <text>GTP + H2O = GDP + phosphate + H(+)</text>
        <dbReference type="Rhea" id="RHEA:19669"/>
        <dbReference type="ChEBI" id="CHEBI:15377"/>
        <dbReference type="ChEBI" id="CHEBI:15378"/>
        <dbReference type="ChEBI" id="CHEBI:37565"/>
        <dbReference type="ChEBI" id="CHEBI:43474"/>
        <dbReference type="ChEBI" id="CHEBI:58189"/>
        <dbReference type="EC" id="3.6.5.5"/>
    </reaction>
</comment>
<dbReference type="OrthoDB" id="5061070at2759"/>
<dbReference type="FunCoup" id="G7DYI7">
    <property type="interactions" value="18"/>
</dbReference>
<keyword evidence="22" id="KW-1185">Reference proteome</keyword>
<dbReference type="InParanoid" id="G7DYI7"/>
<evidence type="ECO:0000256" key="6">
    <source>
        <dbReference type="ARBA" id="ARBA00022741"/>
    </source>
</evidence>
<dbReference type="PANTHER" id="PTHR11566:SF212">
    <property type="entry name" value="DYNAMIN"/>
    <property type="match status" value="1"/>
</dbReference>
<keyword evidence="9" id="KW-0460">Magnesium</keyword>
<dbReference type="GO" id="GO:0046872">
    <property type="term" value="F:metal ion binding"/>
    <property type="evidence" value="ECO:0007669"/>
    <property type="project" value="UniProtKB-KW"/>
</dbReference>
<dbReference type="InterPro" id="IPR020850">
    <property type="entry name" value="GED_dom"/>
</dbReference>
<evidence type="ECO:0000256" key="7">
    <source>
        <dbReference type="ARBA" id="ARBA00022792"/>
    </source>
</evidence>
<feature type="domain" description="Dynamin-type G" evidence="20">
    <location>
        <begin position="246"/>
        <end position="527"/>
    </location>
</feature>
<dbReference type="InterPro" id="IPR030381">
    <property type="entry name" value="G_DYNAMIN_dom"/>
</dbReference>
<dbReference type="GO" id="GO:0005874">
    <property type="term" value="C:microtubule"/>
    <property type="evidence" value="ECO:0007669"/>
    <property type="project" value="TreeGrafter"/>
</dbReference>